<reference evidence="2" key="1">
    <citation type="submission" date="2013-03" db="EMBL/GenBank/DDBJ databases">
        <title>The Genome Sequence of Anopheles christyi ACHKN1017.</title>
        <authorList>
            <consortium name="The Broad Institute Genomics Platform"/>
            <person name="Neafsey D.E."/>
            <person name="Besansky N."/>
            <person name="Walker B."/>
            <person name="Young S.K."/>
            <person name="Zeng Q."/>
            <person name="Gargeya S."/>
            <person name="Fitzgerald M."/>
            <person name="Haas B."/>
            <person name="Abouelleil A."/>
            <person name="Allen A.W."/>
            <person name="Alvarado L."/>
            <person name="Arachchi H.M."/>
            <person name="Berlin A.M."/>
            <person name="Chapman S.B."/>
            <person name="Gainer-Dewar J."/>
            <person name="Goldberg J."/>
            <person name="Griggs A."/>
            <person name="Gujja S."/>
            <person name="Hansen M."/>
            <person name="Howarth C."/>
            <person name="Imamovic A."/>
            <person name="Ireland A."/>
            <person name="Larimer J."/>
            <person name="McCowan C."/>
            <person name="Murphy C."/>
            <person name="Pearson M."/>
            <person name="Poon T.W."/>
            <person name="Priest M."/>
            <person name="Roberts A."/>
            <person name="Saif S."/>
            <person name="Shea T."/>
            <person name="Sisk P."/>
            <person name="Sykes S."/>
            <person name="Wortman J."/>
            <person name="Nusbaum C."/>
            <person name="Birren B."/>
        </authorList>
    </citation>
    <scope>NUCLEOTIDE SEQUENCE [LARGE SCALE GENOMIC DNA]</scope>
    <source>
        <strain evidence="2">ACHKN1017</strain>
    </source>
</reference>
<accession>A0A182K2P3</accession>
<dbReference type="VEuPathDB" id="VectorBase:ACHR005027"/>
<organism evidence="1 2">
    <name type="scientific">Anopheles christyi</name>
    <dbReference type="NCBI Taxonomy" id="43041"/>
    <lineage>
        <taxon>Eukaryota</taxon>
        <taxon>Metazoa</taxon>
        <taxon>Ecdysozoa</taxon>
        <taxon>Arthropoda</taxon>
        <taxon>Hexapoda</taxon>
        <taxon>Insecta</taxon>
        <taxon>Pterygota</taxon>
        <taxon>Neoptera</taxon>
        <taxon>Endopterygota</taxon>
        <taxon>Diptera</taxon>
        <taxon>Nematocera</taxon>
        <taxon>Culicoidea</taxon>
        <taxon>Culicidae</taxon>
        <taxon>Anophelinae</taxon>
        <taxon>Anopheles</taxon>
    </lineage>
</organism>
<evidence type="ECO:0000313" key="1">
    <source>
        <dbReference type="EnsemblMetazoa" id="ACHR005027-PA"/>
    </source>
</evidence>
<name>A0A182K2P3_9DIPT</name>
<dbReference type="AlphaFoldDB" id="A0A182K2P3"/>
<dbReference type="EnsemblMetazoa" id="ACHR005027-RA">
    <property type="protein sequence ID" value="ACHR005027-PA"/>
    <property type="gene ID" value="ACHR005027"/>
</dbReference>
<evidence type="ECO:0000313" key="2">
    <source>
        <dbReference type="Proteomes" id="UP000075881"/>
    </source>
</evidence>
<dbReference type="STRING" id="43041.A0A182K2P3"/>
<reference evidence="1" key="2">
    <citation type="submission" date="2020-05" db="UniProtKB">
        <authorList>
            <consortium name="EnsemblMetazoa"/>
        </authorList>
    </citation>
    <scope>IDENTIFICATION</scope>
    <source>
        <strain evidence="1">ACHKN1017</strain>
    </source>
</reference>
<protein>
    <submittedName>
        <fullName evidence="1">Uncharacterized protein</fullName>
    </submittedName>
</protein>
<sequence length="88" mass="10118">MIRCIDGCPFANKFLYPAQAIGDHKTTVTRCLTHQRVLENSYHGLIKENETFVEITPLIKVDETKICGFHIIKKNKEIPFQRSLSVTK</sequence>
<keyword evidence="2" id="KW-1185">Reference proteome</keyword>
<dbReference type="Proteomes" id="UP000075881">
    <property type="component" value="Unassembled WGS sequence"/>
</dbReference>
<proteinExistence type="predicted"/>